<sequence>MSNSNDKRLERLSKSNGKNSPDVWGIYDPPTGSAQYVVACPATKKCALVDIVQGFNPKSFATDTIAFDQIVALVKREGYQVEWVLDTHPHADHFTASSMLASHYDVPNAIGSKTRQIAELWRDYYNDPDGLKVDEHYTRLFDDGDTFKIGELDVKVMLSTGHTLGSISYVIGEDCALVHDTLMQPDRGTSRCDFPGGSAAELWDSIQAIFALGDNVRLFIGHDYANDERSDPEWEATVAEHLANNIHVKNGTSREDWIAKREKRDATLPLPDRMLAALQVNLCAGKLPPSESDGNHYLKMPVNRF</sequence>
<dbReference type="EMBL" id="JXMU01000015">
    <property type="protein sequence ID" value="KPB00967.1"/>
    <property type="molecule type" value="Genomic_DNA"/>
</dbReference>
<protein>
    <submittedName>
        <fullName evidence="4">Beta-lactamase</fullName>
    </submittedName>
</protein>
<comment type="caution">
    <text evidence="4">The sequence shown here is derived from an EMBL/GenBank/DDBJ whole genome shotgun (WGS) entry which is preliminary data.</text>
</comment>
<dbReference type="SUPFAM" id="SSF56281">
    <property type="entry name" value="Metallo-hydrolase/oxidoreductase"/>
    <property type="match status" value="1"/>
</dbReference>
<feature type="domain" description="Metallo-beta-lactamase" evidence="3">
    <location>
        <begin position="32"/>
        <end position="222"/>
    </location>
</feature>
<dbReference type="GO" id="GO:0006749">
    <property type="term" value="P:glutathione metabolic process"/>
    <property type="evidence" value="ECO:0007669"/>
    <property type="project" value="InterPro"/>
</dbReference>
<dbReference type="CDD" id="cd07724">
    <property type="entry name" value="POD-like_MBL-fold"/>
    <property type="match status" value="1"/>
</dbReference>
<proteinExistence type="predicted"/>
<dbReference type="STRING" id="1514904.SU32_11205"/>
<evidence type="ECO:0000313" key="4">
    <source>
        <dbReference type="EMBL" id="KPB00967.1"/>
    </source>
</evidence>
<dbReference type="RefSeq" id="WP_053999452.1">
    <property type="nucleotide sequence ID" value="NZ_JXMU01000015.1"/>
</dbReference>
<dbReference type="GO" id="GO:0046872">
    <property type="term" value="F:metal ion binding"/>
    <property type="evidence" value="ECO:0007669"/>
    <property type="project" value="UniProtKB-KW"/>
</dbReference>
<dbReference type="PANTHER" id="PTHR43084">
    <property type="entry name" value="PERSULFIDE DIOXYGENASE ETHE1"/>
    <property type="match status" value="1"/>
</dbReference>
<dbReference type="Proteomes" id="UP000038011">
    <property type="component" value="Unassembled WGS sequence"/>
</dbReference>
<evidence type="ECO:0000313" key="5">
    <source>
        <dbReference type="Proteomes" id="UP000038011"/>
    </source>
</evidence>
<dbReference type="InterPro" id="IPR001279">
    <property type="entry name" value="Metallo-B-lactamas"/>
</dbReference>
<dbReference type="Pfam" id="PF00753">
    <property type="entry name" value="Lactamase_B"/>
    <property type="match status" value="1"/>
</dbReference>
<keyword evidence="5" id="KW-1185">Reference proteome</keyword>
<keyword evidence="1" id="KW-0479">Metal-binding</keyword>
<dbReference type="GO" id="GO:0070813">
    <property type="term" value="P:hydrogen sulfide metabolic process"/>
    <property type="evidence" value="ECO:0007669"/>
    <property type="project" value="TreeGrafter"/>
</dbReference>
<evidence type="ECO:0000256" key="2">
    <source>
        <dbReference type="SAM" id="MobiDB-lite"/>
    </source>
</evidence>
<accession>A0A0M9GLZ5</accession>
<gene>
    <name evidence="4" type="ORF">SU32_11205</name>
</gene>
<name>A0A0M9GLZ5_9HYPH</name>
<dbReference type="PATRIC" id="fig|1514904.3.peg.1084"/>
<dbReference type="PANTHER" id="PTHR43084:SF1">
    <property type="entry name" value="PERSULFIDE DIOXYGENASE ETHE1, MITOCHONDRIAL"/>
    <property type="match status" value="1"/>
</dbReference>
<dbReference type="Gene3D" id="3.60.15.10">
    <property type="entry name" value="Ribonuclease Z/Hydroxyacylglutathione hydrolase-like"/>
    <property type="match status" value="1"/>
</dbReference>
<evidence type="ECO:0000256" key="1">
    <source>
        <dbReference type="ARBA" id="ARBA00022723"/>
    </source>
</evidence>
<dbReference type="InterPro" id="IPR051682">
    <property type="entry name" value="Mito_Persulfide_Diox"/>
</dbReference>
<dbReference type="AlphaFoldDB" id="A0A0M9GLZ5"/>
<dbReference type="SMART" id="SM00849">
    <property type="entry name" value="Lactamase_B"/>
    <property type="match status" value="1"/>
</dbReference>
<organism evidence="4 5">
    <name type="scientific">Ahrensia marina</name>
    <dbReference type="NCBI Taxonomy" id="1514904"/>
    <lineage>
        <taxon>Bacteria</taxon>
        <taxon>Pseudomonadati</taxon>
        <taxon>Pseudomonadota</taxon>
        <taxon>Alphaproteobacteria</taxon>
        <taxon>Hyphomicrobiales</taxon>
        <taxon>Ahrensiaceae</taxon>
        <taxon>Ahrensia</taxon>
    </lineage>
</organism>
<evidence type="ECO:0000259" key="3">
    <source>
        <dbReference type="SMART" id="SM00849"/>
    </source>
</evidence>
<feature type="compositionally biased region" description="Basic and acidic residues" evidence="2">
    <location>
        <begin position="1"/>
        <end position="13"/>
    </location>
</feature>
<dbReference type="InterPro" id="IPR044528">
    <property type="entry name" value="POD-like_MBL-fold"/>
</dbReference>
<reference evidence="4 5" key="1">
    <citation type="submission" date="2015-01" db="EMBL/GenBank/DDBJ databases">
        <title>Ahrensia donghaiensis sp. nov., a novel dimethylsulphoniopropionate-cleavage bacterium isolated from seawater and emended descriptions of the genus Ahrensia and Ahrensia kielensis.</title>
        <authorList>
            <person name="Liu J."/>
        </authorList>
    </citation>
    <scope>NUCLEOTIDE SEQUENCE [LARGE SCALE GENOMIC DNA]</scope>
    <source>
        <strain evidence="4 5">LZD062</strain>
    </source>
</reference>
<feature type="region of interest" description="Disordered" evidence="2">
    <location>
        <begin position="1"/>
        <end position="24"/>
    </location>
</feature>
<dbReference type="GO" id="GO:0050313">
    <property type="term" value="F:sulfur dioxygenase activity"/>
    <property type="evidence" value="ECO:0007669"/>
    <property type="project" value="InterPro"/>
</dbReference>
<dbReference type="InterPro" id="IPR036866">
    <property type="entry name" value="RibonucZ/Hydroxyglut_hydro"/>
</dbReference>
<dbReference type="OrthoDB" id="9784009at2"/>